<sequence length="380" mass="40478">MSGSRYAYLVADLRTGAVVDELPLHGVSFGTVLNDAGEFRGMLAIGDRRIGIREPQRVTEPGRTALYVARDGVLVWGGVIWTIKYSSPDRTLEIGAAGFLSYFDRRRVLPATYDPARDDVATLVTTYTDVEQAQIARSLIRTAQAHPGGDIGVQVDPVTPSQVAGRPRSLTYPGSQLKSVGEALRELAALDGGPDFLIDVTFGPAGRPMRRLQVGEPQLGQDGSPHLWEYGANLVSYTWPWDGASMANRVYAVGAGGDAGQLIEVADDALRLGAGWPLAEAEVSHVDVADRGLLGSIASAQLSTVAGPVVLPELVVRADREPVLGSYQVGDHAQVVVKDGFFPGGKEFRVRILGIEVTPGNDAGEELVALTVSPVREELS</sequence>
<dbReference type="AlphaFoldDB" id="A0A6V8LMW6"/>
<keyword evidence="3" id="KW-1185">Reference proteome</keyword>
<feature type="region of interest" description="Disordered" evidence="1">
    <location>
        <begin position="150"/>
        <end position="169"/>
    </location>
</feature>
<organism evidence="2 3">
    <name type="scientific">Phytohabitans rumicis</name>
    <dbReference type="NCBI Taxonomy" id="1076125"/>
    <lineage>
        <taxon>Bacteria</taxon>
        <taxon>Bacillati</taxon>
        <taxon>Actinomycetota</taxon>
        <taxon>Actinomycetes</taxon>
        <taxon>Micromonosporales</taxon>
        <taxon>Micromonosporaceae</taxon>
    </lineage>
</organism>
<gene>
    <name evidence="2" type="ORF">Prum_096110</name>
</gene>
<dbReference type="Proteomes" id="UP000482960">
    <property type="component" value="Unassembled WGS sequence"/>
</dbReference>
<proteinExistence type="predicted"/>
<reference evidence="2 3" key="1">
    <citation type="submission" date="2020-03" db="EMBL/GenBank/DDBJ databases">
        <title>Whole genome shotgun sequence of Phytohabitans rumicis NBRC 108638.</title>
        <authorList>
            <person name="Komaki H."/>
            <person name="Tamura T."/>
        </authorList>
    </citation>
    <scope>NUCLEOTIDE SEQUENCE [LARGE SCALE GENOMIC DNA]</scope>
    <source>
        <strain evidence="2 3">NBRC 108638</strain>
    </source>
</reference>
<reference evidence="2 3" key="2">
    <citation type="submission" date="2020-03" db="EMBL/GenBank/DDBJ databases">
        <authorList>
            <person name="Ichikawa N."/>
            <person name="Kimura A."/>
            <person name="Kitahashi Y."/>
            <person name="Uohara A."/>
        </authorList>
    </citation>
    <scope>NUCLEOTIDE SEQUENCE [LARGE SCALE GENOMIC DNA]</scope>
    <source>
        <strain evidence="2 3">NBRC 108638</strain>
    </source>
</reference>
<name>A0A6V8LMW6_9ACTN</name>
<dbReference type="RefSeq" id="WP_173085387.1">
    <property type="nucleotide sequence ID" value="NZ_BAABJB010000019.1"/>
</dbReference>
<protein>
    <recommendedName>
        <fullName evidence="4">DUF5047 domain-containing protein</fullName>
    </recommendedName>
</protein>
<comment type="caution">
    <text evidence="2">The sequence shown here is derived from an EMBL/GenBank/DDBJ whole genome shotgun (WGS) entry which is preliminary data.</text>
</comment>
<dbReference type="EMBL" id="BLPG01000002">
    <property type="protein sequence ID" value="GFJ95969.1"/>
    <property type="molecule type" value="Genomic_DNA"/>
</dbReference>
<evidence type="ECO:0000313" key="3">
    <source>
        <dbReference type="Proteomes" id="UP000482960"/>
    </source>
</evidence>
<accession>A0A6V8LMW6</accession>
<evidence type="ECO:0008006" key="4">
    <source>
        <dbReference type="Google" id="ProtNLM"/>
    </source>
</evidence>
<evidence type="ECO:0000256" key="1">
    <source>
        <dbReference type="SAM" id="MobiDB-lite"/>
    </source>
</evidence>
<evidence type="ECO:0000313" key="2">
    <source>
        <dbReference type="EMBL" id="GFJ95969.1"/>
    </source>
</evidence>